<dbReference type="EMBL" id="JARGDH010000003">
    <property type="protein sequence ID" value="KAL0273086.1"/>
    <property type="molecule type" value="Genomic_DNA"/>
</dbReference>
<sequence length="107" mass="11889">MAHDCPVAFADGGNQPPDSEGPQELDAGIRTGRRKRAAAAERGHRKRIQRAVTDRPELEEPEVELRLRHRNSARRRLGVVRGLGGRREPTGAGERTTDPPRPADSRR</sequence>
<reference evidence="2" key="1">
    <citation type="journal article" date="2024" name="Gigascience">
        <title>Chromosome-level genome of the poultry shaft louse Menopon gallinae provides insight into the host-switching and adaptive evolution of parasitic lice.</title>
        <authorList>
            <person name="Xu Y."/>
            <person name="Ma L."/>
            <person name="Liu S."/>
            <person name="Liang Y."/>
            <person name="Liu Q."/>
            <person name="He Z."/>
            <person name="Tian L."/>
            <person name="Duan Y."/>
            <person name="Cai W."/>
            <person name="Li H."/>
            <person name="Song F."/>
        </authorList>
    </citation>
    <scope>NUCLEOTIDE SEQUENCE</scope>
    <source>
        <strain evidence="2">Cailab_2023a</strain>
    </source>
</reference>
<feature type="region of interest" description="Disordered" evidence="1">
    <location>
        <begin position="68"/>
        <end position="107"/>
    </location>
</feature>
<name>A0AAW2HUA6_9NEOP</name>
<organism evidence="2">
    <name type="scientific">Menopon gallinae</name>
    <name type="common">poultry shaft louse</name>
    <dbReference type="NCBI Taxonomy" id="328185"/>
    <lineage>
        <taxon>Eukaryota</taxon>
        <taxon>Metazoa</taxon>
        <taxon>Ecdysozoa</taxon>
        <taxon>Arthropoda</taxon>
        <taxon>Hexapoda</taxon>
        <taxon>Insecta</taxon>
        <taxon>Pterygota</taxon>
        <taxon>Neoptera</taxon>
        <taxon>Paraneoptera</taxon>
        <taxon>Psocodea</taxon>
        <taxon>Troctomorpha</taxon>
        <taxon>Phthiraptera</taxon>
        <taxon>Amblycera</taxon>
        <taxon>Menoponidae</taxon>
        <taxon>Menopon</taxon>
    </lineage>
</organism>
<proteinExistence type="predicted"/>
<dbReference type="AlphaFoldDB" id="A0AAW2HUA6"/>
<feature type="region of interest" description="Disordered" evidence="1">
    <location>
        <begin position="1"/>
        <end position="54"/>
    </location>
</feature>
<evidence type="ECO:0000256" key="1">
    <source>
        <dbReference type="SAM" id="MobiDB-lite"/>
    </source>
</evidence>
<evidence type="ECO:0000313" key="2">
    <source>
        <dbReference type="EMBL" id="KAL0273086.1"/>
    </source>
</evidence>
<feature type="compositionally biased region" description="Basic and acidic residues" evidence="1">
    <location>
        <begin position="85"/>
        <end position="107"/>
    </location>
</feature>
<protein>
    <submittedName>
        <fullName evidence="2">Uncharacterized protein</fullName>
    </submittedName>
</protein>
<comment type="caution">
    <text evidence="2">The sequence shown here is derived from an EMBL/GenBank/DDBJ whole genome shotgun (WGS) entry which is preliminary data.</text>
</comment>
<feature type="compositionally biased region" description="Basic residues" evidence="1">
    <location>
        <begin position="31"/>
        <end position="49"/>
    </location>
</feature>
<accession>A0AAW2HUA6</accession>
<feature type="compositionally biased region" description="Basic residues" evidence="1">
    <location>
        <begin position="68"/>
        <end position="78"/>
    </location>
</feature>
<gene>
    <name evidence="2" type="ORF">PYX00_005844</name>
</gene>